<dbReference type="PANTHER" id="PTHR37542">
    <property type="entry name" value="HELO DOMAIN-CONTAINING PROTEIN-RELATED"/>
    <property type="match status" value="1"/>
</dbReference>
<evidence type="ECO:0000259" key="1">
    <source>
        <dbReference type="Pfam" id="PF24476"/>
    </source>
</evidence>
<keyword evidence="3" id="KW-1185">Reference proteome</keyword>
<protein>
    <recommendedName>
        <fullName evidence="1">DUF7580 domain-containing protein</fullName>
    </recommendedName>
</protein>
<dbReference type="InterPro" id="IPR011009">
    <property type="entry name" value="Kinase-like_dom_sf"/>
</dbReference>
<accession>A0A370TD41</accession>
<dbReference type="Proteomes" id="UP000254866">
    <property type="component" value="Unassembled WGS sequence"/>
</dbReference>
<dbReference type="STRING" id="2656787.A0A370TD41"/>
<organism evidence="2 3">
    <name type="scientific">Venustampulla echinocandica</name>
    <dbReference type="NCBI Taxonomy" id="2656787"/>
    <lineage>
        <taxon>Eukaryota</taxon>
        <taxon>Fungi</taxon>
        <taxon>Dikarya</taxon>
        <taxon>Ascomycota</taxon>
        <taxon>Pezizomycotina</taxon>
        <taxon>Leotiomycetes</taxon>
        <taxon>Helotiales</taxon>
        <taxon>Pleuroascaceae</taxon>
        <taxon>Venustampulla</taxon>
    </lineage>
</organism>
<feature type="domain" description="DUF7580" evidence="1">
    <location>
        <begin position="333"/>
        <end position="542"/>
    </location>
</feature>
<dbReference type="InterPro" id="IPR038305">
    <property type="entry name" value="HeLo_sf"/>
</dbReference>
<dbReference type="EMBL" id="NPIC01000010">
    <property type="protein sequence ID" value="RDL32383.1"/>
    <property type="molecule type" value="Genomic_DNA"/>
</dbReference>
<proteinExistence type="predicted"/>
<dbReference type="OrthoDB" id="1911848at2759"/>
<comment type="caution">
    <text evidence="2">The sequence shown here is derived from an EMBL/GenBank/DDBJ whole genome shotgun (WGS) entry which is preliminary data.</text>
</comment>
<dbReference type="InterPro" id="IPR056002">
    <property type="entry name" value="DUF7580"/>
</dbReference>
<dbReference type="GeneID" id="43601688"/>
<evidence type="ECO:0000313" key="2">
    <source>
        <dbReference type="EMBL" id="RDL32383.1"/>
    </source>
</evidence>
<sequence>MIDPLSIAGLTISIFDQLLKLGERTAQLIADAKTFDDDTDALYDKLKDENNRSRQLRHLLFESSPIYGGQALFEKFDEDVQDQIKIFLGRLVSILHEGYELLHRRYGTTGTIIRSPSPQSSISDLSISQKSSSTLDLLKTFPKSSMMVIRWSLRDKKRTEEVLNNFADLNSRIHENIKLWSLATSIGLDIQHLERLKNDKYSIDLGFNVDATLQIAAGDAQSIDGTLELGEQDWTNAINSSKPVEERFGLMQLNGMRFLQENRSYDEHRHGSSSTEVDPRTRDRVDGLAKLLQHPKERVFCIPRCVGWKYVPSARRIAFAFEIPADITTEPVSLRRLLDGTEKPELGDKFQLAFGLARCIAQLQMVKWVHESFRSENILFFPPEKDKDAKSMKMSASTIDYSQPWVLGFEYSRPESDFSLGITDVCLARDIYRHPVRQGQPGMMFNKIHDIYALGVVLLEIGLWEPAITLEKNQFKHARDPYVIQAQLQKQTARRLGSRMGERYKQVVLKCLSGDFGVVDDTKEDLKLQQGFRTQVVDVLERASANV</sequence>
<gene>
    <name evidence="2" type="ORF">BP5553_08839</name>
</gene>
<name>A0A370TD41_9HELO</name>
<dbReference type="RefSeq" id="XP_031866105.1">
    <property type="nucleotide sequence ID" value="XM_032017462.1"/>
</dbReference>
<dbReference type="Pfam" id="PF24476">
    <property type="entry name" value="DUF7580"/>
    <property type="match status" value="1"/>
</dbReference>
<dbReference type="AlphaFoldDB" id="A0A370TD41"/>
<evidence type="ECO:0000313" key="3">
    <source>
        <dbReference type="Proteomes" id="UP000254866"/>
    </source>
</evidence>
<dbReference type="Gene3D" id="1.20.120.1020">
    <property type="entry name" value="Prion-inhibition and propagation, HeLo domain"/>
    <property type="match status" value="1"/>
</dbReference>
<dbReference type="SUPFAM" id="SSF56112">
    <property type="entry name" value="Protein kinase-like (PK-like)"/>
    <property type="match status" value="1"/>
</dbReference>
<dbReference type="Gene3D" id="1.10.510.10">
    <property type="entry name" value="Transferase(Phosphotransferase) domain 1"/>
    <property type="match status" value="1"/>
</dbReference>
<dbReference type="PANTHER" id="PTHR37542:SF1">
    <property type="entry name" value="PRION-INHIBITION AND PROPAGATION HELO DOMAIN-CONTAINING PROTEIN"/>
    <property type="match status" value="1"/>
</dbReference>
<reference evidence="2 3" key="1">
    <citation type="journal article" date="2018" name="IMA Fungus">
        <title>IMA Genome-F 9: Draft genome sequence of Annulohypoxylon stygium, Aspergillus mulundensis, Berkeleyomyces basicola (syn. Thielaviopsis basicola), Ceratocystis smalleyi, two Cercospora beticola strains, Coleophoma cylindrospora, Fusarium fracticaudum, Phialophora cf. hyalina, and Morchella septimelata.</title>
        <authorList>
            <person name="Wingfield B.D."/>
            <person name="Bills G.F."/>
            <person name="Dong Y."/>
            <person name="Huang W."/>
            <person name="Nel W.J."/>
            <person name="Swalarsk-Parry B.S."/>
            <person name="Vaghefi N."/>
            <person name="Wilken P.M."/>
            <person name="An Z."/>
            <person name="de Beer Z.W."/>
            <person name="De Vos L."/>
            <person name="Chen L."/>
            <person name="Duong T.A."/>
            <person name="Gao Y."/>
            <person name="Hammerbacher A."/>
            <person name="Kikkert J.R."/>
            <person name="Li Y."/>
            <person name="Li H."/>
            <person name="Li K."/>
            <person name="Li Q."/>
            <person name="Liu X."/>
            <person name="Ma X."/>
            <person name="Naidoo K."/>
            <person name="Pethybridge S.J."/>
            <person name="Sun J."/>
            <person name="Steenkamp E.T."/>
            <person name="van der Nest M.A."/>
            <person name="van Wyk S."/>
            <person name="Wingfield M.J."/>
            <person name="Xiong C."/>
            <person name="Yue Q."/>
            <person name="Zhang X."/>
        </authorList>
    </citation>
    <scope>NUCLEOTIDE SEQUENCE [LARGE SCALE GENOMIC DNA]</scope>
    <source>
        <strain evidence="2 3">BP 5553</strain>
    </source>
</reference>